<reference evidence="1 2" key="1">
    <citation type="submission" date="2018-05" db="EMBL/GenBank/DDBJ databases">
        <title>Genomic Encyclopedia of Type Strains, Phase IV (KMG-IV): sequencing the most valuable type-strain genomes for metagenomic binning, comparative biology and taxonomic classification.</title>
        <authorList>
            <person name="Goeker M."/>
        </authorList>
    </citation>
    <scope>NUCLEOTIDE SEQUENCE [LARGE SCALE GENOMIC DNA]</scope>
    <source>
        <strain evidence="1 2">DSM 6986</strain>
    </source>
</reference>
<keyword evidence="2" id="KW-1185">Reference proteome</keyword>
<dbReference type="Proteomes" id="UP000245396">
    <property type="component" value="Unassembled WGS sequence"/>
</dbReference>
<proteinExistence type="predicted"/>
<comment type="caution">
    <text evidence="1">The sequence shown here is derived from an EMBL/GenBank/DDBJ whole genome shotgun (WGS) entry which is preliminary data.</text>
</comment>
<sequence>MALHRFAIGQSVHLKNGFNRSDAAGGVYRITAILPERNNSPQYRIRSDGERHERVTTEDTLELINLPSPIGFLFKGDFHG</sequence>
<organism evidence="1 2">
    <name type="scientific">Pseudaminobacter salicylatoxidans</name>
    <dbReference type="NCBI Taxonomy" id="93369"/>
    <lineage>
        <taxon>Bacteria</taxon>
        <taxon>Pseudomonadati</taxon>
        <taxon>Pseudomonadota</taxon>
        <taxon>Alphaproteobacteria</taxon>
        <taxon>Hyphomicrobiales</taxon>
        <taxon>Phyllobacteriaceae</taxon>
        <taxon>Pseudaminobacter</taxon>
    </lineage>
</organism>
<accession>A0A316BVQ5</accession>
<dbReference type="OrthoDB" id="8020021at2"/>
<evidence type="ECO:0000313" key="2">
    <source>
        <dbReference type="Proteomes" id="UP000245396"/>
    </source>
</evidence>
<gene>
    <name evidence="1" type="ORF">C7441_11614</name>
</gene>
<name>A0A316BVQ5_PSESE</name>
<dbReference type="AlphaFoldDB" id="A0A316BVQ5"/>
<dbReference type="RefSeq" id="WP_109614320.1">
    <property type="nucleotide sequence ID" value="NZ_QGGG01000016.1"/>
</dbReference>
<evidence type="ECO:0000313" key="1">
    <source>
        <dbReference type="EMBL" id="PWJ78349.1"/>
    </source>
</evidence>
<dbReference type="EMBL" id="QGGG01000016">
    <property type="protein sequence ID" value="PWJ78349.1"/>
    <property type="molecule type" value="Genomic_DNA"/>
</dbReference>
<protein>
    <submittedName>
        <fullName evidence="1">Uncharacterized protein</fullName>
    </submittedName>
</protein>